<dbReference type="InterPro" id="IPR029510">
    <property type="entry name" value="Ald_DH_CS_GLU"/>
</dbReference>
<dbReference type="SUPFAM" id="SSF53720">
    <property type="entry name" value="ALDH-like"/>
    <property type="match status" value="1"/>
</dbReference>
<dbReference type="Gene3D" id="3.40.605.10">
    <property type="entry name" value="Aldehyde Dehydrogenase, Chain A, domain 1"/>
    <property type="match status" value="1"/>
</dbReference>
<organism evidence="6 7">
    <name type="scientific">Microvirga alba</name>
    <dbReference type="NCBI Taxonomy" id="2791025"/>
    <lineage>
        <taxon>Bacteria</taxon>
        <taxon>Pseudomonadati</taxon>
        <taxon>Pseudomonadota</taxon>
        <taxon>Alphaproteobacteria</taxon>
        <taxon>Hyphomicrobiales</taxon>
        <taxon>Methylobacteriaceae</taxon>
        <taxon>Microvirga</taxon>
    </lineage>
</organism>
<comment type="similarity">
    <text evidence="4">Belongs to the aldehyde dehydrogenase family.</text>
</comment>
<dbReference type="InterPro" id="IPR016163">
    <property type="entry name" value="Ald_DH_C"/>
</dbReference>
<reference evidence="6" key="1">
    <citation type="submission" date="2020-11" db="EMBL/GenBank/DDBJ databases">
        <authorList>
            <person name="Kim M.K."/>
        </authorList>
    </citation>
    <scope>NUCLEOTIDE SEQUENCE</scope>
    <source>
        <strain evidence="6">BT350</strain>
    </source>
</reference>
<dbReference type="InterPro" id="IPR016162">
    <property type="entry name" value="Ald_DH_N"/>
</dbReference>
<proteinExistence type="inferred from homology"/>
<dbReference type="NCBIfam" id="NF010000">
    <property type="entry name" value="PRK13473.1"/>
    <property type="match status" value="1"/>
</dbReference>
<sequence>MFDNAQVFVNARFEAGEGTAEPVVNPATGELIVSLSSASEAQVDRAVAAADAAFPSWAGLSPRERSLALLRIADRIEAEAATFAKLEAMNCGKPHRYVLGGEVPNVVDVFRFFAGAARTMPGVPAGEYRNGRHTSMLRRDPVGVVASIAPWNYPLLMASWKIAPAIAAGNTVVIKPSEHTPLTLLKLAEIFAEVLPPGVVNVVTGTGASVGHRLVSHPAVRMISLTGDVGTGRKILATAAETMKRTHLELGGKAPVIVFDDADLPSLIETLKEASFYNAGQDCTAACHIYASAPIYEKLVSDLGQAIAALPYGEPDDAKAELGPLITARQRDRVAGFIDRARDGGAAVITGGRAPDRRGFFYEPTLIAASQNSEIVQKEVFGPVVSITPFKDEEQVIGWANASSYGLASSIWTRNQGRAAELAAALRYGVTWVNTHGVFATEMPHGGMRNSGYGSDLSMTGLTEYTQVRHVMFAHSR</sequence>
<gene>
    <name evidence="6" type="ORF">I2H38_04505</name>
</gene>
<evidence type="ECO:0000256" key="4">
    <source>
        <dbReference type="RuleBase" id="RU003345"/>
    </source>
</evidence>
<evidence type="ECO:0000256" key="1">
    <source>
        <dbReference type="ARBA" id="ARBA00023002"/>
    </source>
</evidence>
<dbReference type="EMBL" id="JADQDO010000002">
    <property type="protein sequence ID" value="MBF9232635.1"/>
    <property type="molecule type" value="Genomic_DNA"/>
</dbReference>
<evidence type="ECO:0000313" key="6">
    <source>
        <dbReference type="EMBL" id="MBF9232635.1"/>
    </source>
</evidence>
<keyword evidence="2" id="KW-0520">NAD</keyword>
<dbReference type="FunFam" id="3.40.605.10:FF:000001">
    <property type="entry name" value="Aldehyde dehydrogenase 1"/>
    <property type="match status" value="1"/>
</dbReference>
<dbReference type="Proteomes" id="UP000599312">
    <property type="component" value="Unassembled WGS sequence"/>
</dbReference>
<dbReference type="InterPro" id="IPR015590">
    <property type="entry name" value="Aldehyde_DH_dom"/>
</dbReference>
<evidence type="ECO:0000313" key="7">
    <source>
        <dbReference type="Proteomes" id="UP000599312"/>
    </source>
</evidence>
<evidence type="ECO:0000256" key="3">
    <source>
        <dbReference type="PROSITE-ProRule" id="PRU10007"/>
    </source>
</evidence>
<comment type="caution">
    <text evidence="6">The sequence shown here is derived from an EMBL/GenBank/DDBJ whole genome shotgun (WGS) entry which is preliminary data.</text>
</comment>
<feature type="active site" evidence="3">
    <location>
        <position position="249"/>
    </location>
</feature>
<dbReference type="PANTHER" id="PTHR11699">
    <property type="entry name" value="ALDEHYDE DEHYDROGENASE-RELATED"/>
    <property type="match status" value="1"/>
</dbReference>
<dbReference type="InterPro" id="IPR016161">
    <property type="entry name" value="Ald_DH/histidinol_DH"/>
</dbReference>
<dbReference type="GO" id="GO:0004030">
    <property type="term" value="F:aldehyde dehydrogenase [NAD(P)+] activity"/>
    <property type="evidence" value="ECO:0007669"/>
    <property type="project" value="UniProtKB-ARBA"/>
</dbReference>
<accession>A0A931BNQ5</accession>
<evidence type="ECO:0000259" key="5">
    <source>
        <dbReference type="Pfam" id="PF00171"/>
    </source>
</evidence>
<dbReference type="AlphaFoldDB" id="A0A931BNQ5"/>
<feature type="domain" description="Aldehyde dehydrogenase" evidence="5">
    <location>
        <begin position="19"/>
        <end position="471"/>
    </location>
</feature>
<dbReference type="RefSeq" id="WP_196270643.1">
    <property type="nucleotide sequence ID" value="NZ_JADQDO010000002.1"/>
</dbReference>
<protein>
    <submittedName>
        <fullName evidence="6">Gamma-aminobutyraldehyde dehydrogenase</fullName>
    </submittedName>
</protein>
<keyword evidence="7" id="KW-1185">Reference proteome</keyword>
<name>A0A931BNQ5_9HYPH</name>
<evidence type="ECO:0000256" key="2">
    <source>
        <dbReference type="ARBA" id="ARBA00023027"/>
    </source>
</evidence>
<dbReference type="PROSITE" id="PS00687">
    <property type="entry name" value="ALDEHYDE_DEHYDR_GLU"/>
    <property type="match status" value="1"/>
</dbReference>
<dbReference type="Pfam" id="PF00171">
    <property type="entry name" value="Aldedh"/>
    <property type="match status" value="1"/>
</dbReference>
<dbReference type="Gene3D" id="3.40.309.10">
    <property type="entry name" value="Aldehyde Dehydrogenase, Chain A, domain 2"/>
    <property type="match status" value="1"/>
</dbReference>
<keyword evidence="1 4" id="KW-0560">Oxidoreductase</keyword>
<dbReference type="FunFam" id="3.40.309.10:FF:000010">
    <property type="entry name" value="Gamma-aminobutyraldehyde dehydrogenase"/>
    <property type="match status" value="1"/>
</dbReference>